<dbReference type="GeneID" id="30210235"/>
<feature type="compositionally biased region" description="Gly residues" evidence="1">
    <location>
        <begin position="203"/>
        <end position="214"/>
    </location>
</feature>
<evidence type="ECO:0000313" key="4">
    <source>
        <dbReference type="Proteomes" id="UP000092730"/>
    </source>
</evidence>
<reference evidence="3" key="1">
    <citation type="submission" date="2013-07" db="EMBL/GenBank/DDBJ databases">
        <authorList>
            <consortium name="The Broad Institute Genome Sequencing Platform"/>
            <person name="Cuomo C."/>
            <person name="Litvintseva A."/>
            <person name="Chen Y."/>
            <person name="Heitman J."/>
            <person name="Sun S."/>
            <person name="Springer D."/>
            <person name="Dromer F."/>
            <person name="Young S.K."/>
            <person name="Zeng Q."/>
            <person name="Gargeya S."/>
            <person name="Fitzgerald M."/>
            <person name="Abouelleil A."/>
            <person name="Alvarado L."/>
            <person name="Berlin A.M."/>
            <person name="Chapman S.B."/>
            <person name="Dewar J."/>
            <person name="Goldberg J."/>
            <person name="Griggs A."/>
            <person name="Gujja S."/>
            <person name="Hansen M."/>
            <person name="Howarth C."/>
            <person name="Imamovic A."/>
            <person name="Larimer J."/>
            <person name="McCowan C."/>
            <person name="Murphy C."/>
            <person name="Pearson M."/>
            <person name="Priest M."/>
            <person name="Roberts A."/>
            <person name="Saif S."/>
            <person name="Shea T."/>
            <person name="Sykes S."/>
            <person name="Wortman J."/>
            <person name="Nusbaum C."/>
            <person name="Birren B."/>
        </authorList>
    </citation>
    <scope>NUCLEOTIDE SEQUENCE</scope>
    <source>
        <strain evidence="3">CBS 10118</strain>
    </source>
</reference>
<dbReference type="RefSeq" id="XP_065726423.1">
    <property type="nucleotide sequence ID" value="XM_065870351.1"/>
</dbReference>
<proteinExistence type="predicted"/>
<dbReference type="AlphaFoldDB" id="A0AAJ8M9K6"/>
<reference evidence="3" key="2">
    <citation type="submission" date="2024-02" db="EMBL/GenBank/DDBJ databases">
        <title>Comparative genomics of Cryptococcus and Kwoniella reveals pathogenesis evolution and contrasting modes of karyotype evolution via chromosome fusion or intercentromeric recombination.</title>
        <authorList>
            <person name="Coelho M.A."/>
            <person name="David-Palma M."/>
            <person name="Shea T."/>
            <person name="Bowers K."/>
            <person name="McGinley-Smith S."/>
            <person name="Mohammad A.W."/>
            <person name="Gnirke A."/>
            <person name="Yurkov A.M."/>
            <person name="Nowrousian M."/>
            <person name="Sun S."/>
            <person name="Cuomo C.A."/>
            <person name="Heitman J."/>
        </authorList>
    </citation>
    <scope>NUCLEOTIDE SEQUENCE</scope>
    <source>
        <strain evidence="3">CBS 10118</strain>
    </source>
</reference>
<gene>
    <name evidence="3" type="ORF">I302_106898</name>
</gene>
<feature type="compositionally biased region" description="Low complexity" evidence="1">
    <location>
        <begin position="616"/>
        <end position="627"/>
    </location>
</feature>
<dbReference type="InterPro" id="IPR008942">
    <property type="entry name" value="ENTH_VHS"/>
</dbReference>
<keyword evidence="4" id="KW-1185">Reference proteome</keyword>
<feature type="region of interest" description="Disordered" evidence="1">
    <location>
        <begin position="186"/>
        <end position="277"/>
    </location>
</feature>
<feature type="compositionally biased region" description="Gly residues" evidence="1">
    <location>
        <begin position="497"/>
        <end position="526"/>
    </location>
</feature>
<accession>A0AAJ8M9K6</accession>
<feature type="compositionally biased region" description="Acidic residues" evidence="1">
    <location>
        <begin position="599"/>
        <end position="612"/>
    </location>
</feature>
<dbReference type="PROSITE" id="PS51391">
    <property type="entry name" value="CID"/>
    <property type="match status" value="1"/>
</dbReference>
<feature type="compositionally biased region" description="Low complexity" evidence="1">
    <location>
        <begin position="543"/>
        <end position="555"/>
    </location>
</feature>
<dbReference type="InterPro" id="IPR006569">
    <property type="entry name" value="CID_dom"/>
</dbReference>
<dbReference type="Proteomes" id="UP000092730">
    <property type="component" value="Chromosome 5"/>
</dbReference>
<feature type="region of interest" description="Disordered" evidence="1">
    <location>
        <begin position="326"/>
        <end position="365"/>
    </location>
</feature>
<feature type="compositionally biased region" description="Polar residues" evidence="1">
    <location>
        <begin position="337"/>
        <end position="349"/>
    </location>
</feature>
<name>A0AAJ8M9K6_9TREE</name>
<protein>
    <recommendedName>
        <fullName evidence="2">CID domain-containing protein</fullName>
    </recommendedName>
</protein>
<feature type="compositionally biased region" description="Basic and acidic residues" evidence="1">
    <location>
        <begin position="436"/>
        <end position="468"/>
    </location>
</feature>
<evidence type="ECO:0000256" key="1">
    <source>
        <dbReference type="SAM" id="MobiDB-lite"/>
    </source>
</evidence>
<evidence type="ECO:0000259" key="2">
    <source>
        <dbReference type="PROSITE" id="PS51391"/>
    </source>
</evidence>
<evidence type="ECO:0000313" key="3">
    <source>
        <dbReference type="EMBL" id="WVW84863.1"/>
    </source>
</evidence>
<dbReference type="EMBL" id="CP144545">
    <property type="protein sequence ID" value="WVW84863.1"/>
    <property type="molecule type" value="Genomic_DNA"/>
</dbReference>
<feature type="region of interest" description="Disordered" evidence="1">
    <location>
        <begin position="381"/>
        <end position="655"/>
    </location>
</feature>
<dbReference type="KEGG" id="kbi:30210235"/>
<feature type="compositionally biased region" description="Low complexity" evidence="1">
    <location>
        <begin position="245"/>
        <end position="270"/>
    </location>
</feature>
<sequence length="717" mass="75445">MALDRAPSLNKVSRYSHLTASLAVVSNNMAELKEFDKLLTATITAPRLSGSKVQKLASLSSELVVQDHQIVTTFFKLNASLPHASQSRISSLYVFDAIARGAKSDVNKGIGAQVNKERGKGTQAGMLLKLEGVVDSWIEGLLDDGKGGVWTEGKEKSKKIVDIWSKAGTFPQHCLERLTKKIVNAGGSQAGPSSMLKDVGRSGSSGSGSIGGQGSTTPPYPPPAPPTSTIQPGGLPPEVAKLLGIAASSPSISSPPVNGTPGPNPNTNGTPPNPIIPNLDLAAILASVNKPPPGQTQPQSTIQAGISPINIPYLANLASLLPLSPPVPPPQNAIPPTSIQSPQHQQQDVKPQPRPPPHAGPSNPILNAAQSAALAKFAALAQAGPPRSQWQAGQSHSTGPPGGARRSPQKGYNDLPAAGPMRAEPMRGAAPPHRGNGGERSENRGQIHGKREPQDWGRRGSSENDHMAHGRVGARQRDRSRSPRRFNDRPSDSGWGDRNGGGNNQRGRGGFSGNNAGSGSGYGDGPQYGYNNRNDHAQFQFSGPPQGAGAPLQGGSNIPTNGLPPRPGNDALSGPPQDRQGRAPPPAWMDEKPAQGEEGGGEEDMTLDDGSDDGAQPSQQQHQQQQQNNGHNRPSEYQPQQRYSQNQHQSQQTNQSVTVTLDTFPIQSFNPSQPESWASLAEAWKNSMGREPNQMELMAFLAGGMGMDMGGGQGNNM</sequence>
<feature type="compositionally biased region" description="Polar residues" evidence="1">
    <location>
        <begin position="628"/>
        <end position="637"/>
    </location>
</feature>
<feature type="compositionally biased region" description="Polar residues" evidence="1">
    <location>
        <begin position="388"/>
        <end position="398"/>
    </location>
</feature>
<organism evidence="3 4">
    <name type="scientific">Kwoniella bestiolae CBS 10118</name>
    <dbReference type="NCBI Taxonomy" id="1296100"/>
    <lineage>
        <taxon>Eukaryota</taxon>
        <taxon>Fungi</taxon>
        <taxon>Dikarya</taxon>
        <taxon>Basidiomycota</taxon>
        <taxon>Agaricomycotina</taxon>
        <taxon>Tremellomycetes</taxon>
        <taxon>Tremellales</taxon>
        <taxon>Cryptococcaceae</taxon>
        <taxon>Kwoniella</taxon>
    </lineage>
</organism>
<feature type="compositionally biased region" description="Low complexity" evidence="1">
    <location>
        <begin position="638"/>
        <end position="655"/>
    </location>
</feature>
<feature type="compositionally biased region" description="Basic and acidic residues" evidence="1">
    <location>
        <begin position="475"/>
        <end position="491"/>
    </location>
</feature>
<dbReference type="Gene3D" id="1.25.40.90">
    <property type="match status" value="1"/>
</dbReference>
<feature type="domain" description="CID" evidence="2">
    <location>
        <begin position="27"/>
        <end position="186"/>
    </location>
</feature>